<feature type="region of interest" description="Disordered" evidence="1">
    <location>
        <begin position="93"/>
        <end position="115"/>
    </location>
</feature>
<keyword evidence="2" id="KW-0472">Membrane</keyword>
<keyword evidence="2" id="KW-0812">Transmembrane</keyword>
<feature type="compositionally biased region" description="Basic residues" evidence="1">
    <location>
        <begin position="99"/>
        <end position="108"/>
    </location>
</feature>
<feature type="region of interest" description="Disordered" evidence="1">
    <location>
        <begin position="54"/>
        <end position="81"/>
    </location>
</feature>
<reference evidence="3 4" key="1">
    <citation type="journal article" date="2018" name="Evol. Lett.">
        <title>Horizontal gene cluster transfer increased hallucinogenic mushroom diversity.</title>
        <authorList>
            <person name="Reynolds H.T."/>
            <person name="Vijayakumar V."/>
            <person name="Gluck-Thaler E."/>
            <person name="Korotkin H.B."/>
            <person name="Matheny P.B."/>
            <person name="Slot J.C."/>
        </authorList>
    </citation>
    <scope>NUCLEOTIDE SEQUENCE [LARGE SCALE GENOMIC DNA]</scope>
    <source>
        <strain evidence="3 4">2631</strain>
    </source>
</reference>
<protein>
    <submittedName>
        <fullName evidence="3">Uncharacterized protein</fullName>
    </submittedName>
</protein>
<dbReference type="EMBL" id="NHYD01000198">
    <property type="protein sequence ID" value="PPQ94895.1"/>
    <property type="molecule type" value="Genomic_DNA"/>
</dbReference>
<dbReference type="OrthoDB" id="3020801at2759"/>
<evidence type="ECO:0000313" key="3">
    <source>
        <dbReference type="EMBL" id="PPQ94895.1"/>
    </source>
</evidence>
<dbReference type="InParanoid" id="A0A409XVW5"/>
<proteinExistence type="predicted"/>
<gene>
    <name evidence="3" type="ORF">CVT25_004363</name>
</gene>
<dbReference type="Proteomes" id="UP000283269">
    <property type="component" value="Unassembled WGS sequence"/>
</dbReference>
<evidence type="ECO:0000256" key="2">
    <source>
        <dbReference type="SAM" id="Phobius"/>
    </source>
</evidence>
<sequence>MGWDGRSSSWKIVACSIDIDRLAYEAEKADGAVEDDPPIVDVEPGAGLKRSQWELEEEEGCPNLQATSSNSGIHAPQASDCAEQRGEGVACTPVSVNHSNKRRAKKRKAEKEKNGQYPRSTVFERYVQGAAVISNTLDFSALGATVGGYSGKRKPVSGVKTVYSKGDLLEKQGFKEVKWDGIVTQPLGRNPVLLSDVKGRIFCTLVGRPQGTRYTEACKEVFEAMADEASGTGLEAQTAAPHRRGRFPAINVGVFHGQGTRHPIWLNNGKYTAMMKRLTSLPAVQQIASFASASFAAFSLNVYGYYKKRLDHLFRKTPELPRLFPASVSVYPSAGFNFGPDVWTYKHRDVLNCPFGWCAVQSLGRFDTTKGGHLVLWEARLVIEFPSGSLILLSSAAITHSNLPVGSGDVRASFTHYASGGIFRYIDYGLRTEKGLKEEDYELWDEVRREKEGKWKAGCNLMSTVEGLSSKKNVV</sequence>
<keyword evidence="2" id="KW-1133">Transmembrane helix</keyword>
<keyword evidence="4" id="KW-1185">Reference proteome</keyword>
<name>A0A409XVW5_PSICY</name>
<feature type="transmembrane region" description="Helical" evidence="2">
    <location>
        <begin position="287"/>
        <end position="306"/>
    </location>
</feature>
<organism evidence="3 4">
    <name type="scientific">Psilocybe cyanescens</name>
    <dbReference type="NCBI Taxonomy" id="93625"/>
    <lineage>
        <taxon>Eukaryota</taxon>
        <taxon>Fungi</taxon>
        <taxon>Dikarya</taxon>
        <taxon>Basidiomycota</taxon>
        <taxon>Agaricomycotina</taxon>
        <taxon>Agaricomycetes</taxon>
        <taxon>Agaricomycetidae</taxon>
        <taxon>Agaricales</taxon>
        <taxon>Agaricineae</taxon>
        <taxon>Strophariaceae</taxon>
        <taxon>Psilocybe</taxon>
    </lineage>
</organism>
<accession>A0A409XVW5</accession>
<comment type="caution">
    <text evidence="3">The sequence shown here is derived from an EMBL/GenBank/DDBJ whole genome shotgun (WGS) entry which is preliminary data.</text>
</comment>
<dbReference type="AlphaFoldDB" id="A0A409XVW5"/>
<dbReference type="Gene3D" id="3.60.130.30">
    <property type="match status" value="1"/>
</dbReference>
<evidence type="ECO:0000256" key="1">
    <source>
        <dbReference type="SAM" id="MobiDB-lite"/>
    </source>
</evidence>
<evidence type="ECO:0000313" key="4">
    <source>
        <dbReference type="Proteomes" id="UP000283269"/>
    </source>
</evidence>